<keyword evidence="6" id="KW-1185">Reference proteome</keyword>
<evidence type="ECO:0000256" key="2">
    <source>
        <dbReference type="ARBA" id="ARBA00023128"/>
    </source>
</evidence>
<accession>A0AA38RR87</accession>
<name>A0AA38RR87_9PEZI</name>
<sequence length="73" mass="7826">MVQYYNIFGRQVGSHHLAMGVLATIFGGSYVALSSPSKTPAAAPPINASSSDEADFIKKFLEQAEAEDKKAKH</sequence>
<organism evidence="5 6">
    <name type="scientific">Coniochaeta hoffmannii</name>
    <dbReference type="NCBI Taxonomy" id="91930"/>
    <lineage>
        <taxon>Eukaryota</taxon>
        <taxon>Fungi</taxon>
        <taxon>Dikarya</taxon>
        <taxon>Ascomycota</taxon>
        <taxon>Pezizomycotina</taxon>
        <taxon>Sordariomycetes</taxon>
        <taxon>Sordariomycetidae</taxon>
        <taxon>Coniochaetales</taxon>
        <taxon>Coniochaetaceae</taxon>
        <taxon>Coniochaeta</taxon>
    </lineage>
</organism>
<evidence type="ECO:0000313" key="5">
    <source>
        <dbReference type="EMBL" id="KAJ9143898.1"/>
    </source>
</evidence>
<keyword evidence="3 4" id="KW-0472">Membrane</keyword>
<dbReference type="InterPro" id="IPR021278">
    <property type="entry name" value="ATP19"/>
</dbReference>
<dbReference type="GO" id="GO:0015986">
    <property type="term" value="P:proton motive force-driven ATP synthesis"/>
    <property type="evidence" value="ECO:0007669"/>
    <property type="project" value="TreeGrafter"/>
</dbReference>
<feature type="transmembrane region" description="Helical" evidence="4">
    <location>
        <begin position="12"/>
        <end position="33"/>
    </location>
</feature>
<dbReference type="PANTHER" id="PTHR28074:SF1">
    <property type="entry name" value="ATP SYNTHASE SUBUNIT K, MITOCHONDRIAL"/>
    <property type="match status" value="1"/>
</dbReference>
<dbReference type="Proteomes" id="UP001174691">
    <property type="component" value="Unassembled WGS sequence"/>
</dbReference>
<evidence type="ECO:0000313" key="6">
    <source>
        <dbReference type="Proteomes" id="UP001174691"/>
    </source>
</evidence>
<dbReference type="EMBL" id="JANBVN010000107">
    <property type="protein sequence ID" value="KAJ9143898.1"/>
    <property type="molecule type" value="Genomic_DNA"/>
</dbReference>
<comment type="subcellular location">
    <subcellularLocation>
        <location evidence="1">Mitochondrion membrane</location>
    </subcellularLocation>
</comment>
<reference evidence="5" key="1">
    <citation type="submission" date="2022-07" db="EMBL/GenBank/DDBJ databases">
        <title>Fungi with potential for degradation of polypropylene.</title>
        <authorList>
            <person name="Gostincar C."/>
        </authorList>
    </citation>
    <scope>NUCLEOTIDE SEQUENCE</scope>
    <source>
        <strain evidence="5">EXF-13287</strain>
    </source>
</reference>
<evidence type="ECO:0008006" key="7">
    <source>
        <dbReference type="Google" id="ProtNLM"/>
    </source>
</evidence>
<dbReference type="Pfam" id="PF11022">
    <property type="entry name" value="ATP19"/>
    <property type="match status" value="1"/>
</dbReference>
<comment type="caution">
    <text evidence="5">The sequence shown here is derived from an EMBL/GenBank/DDBJ whole genome shotgun (WGS) entry which is preliminary data.</text>
</comment>
<evidence type="ECO:0000256" key="1">
    <source>
        <dbReference type="ARBA" id="ARBA00004325"/>
    </source>
</evidence>
<keyword evidence="4" id="KW-1133">Transmembrane helix</keyword>
<dbReference type="AlphaFoldDB" id="A0AA38RR87"/>
<keyword evidence="2" id="KW-0496">Mitochondrion</keyword>
<evidence type="ECO:0000256" key="4">
    <source>
        <dbReference type="SAM" id="Phobius"/>
    </source>
</evidence>
<proteinExistence type="predicted"/>
<dbReference type="GO" id="GO:0031966">
    <property type="term" value="C:mitochondrial membrane"/>
    <property type="evidence" value="ECO:0007669"/>
    <property type="project" value="UniProtKB-SubCell"/>
</dbReference>
<keyword evidence="4" id="KW-0812">Transmembrane</keyword>
<protein>
    <recommendedName>
        <fullName evidence="7">ATP synthase subunit K, mitochondrial</fullName>
    </recommendedName>
</protein>
<gene>
    <name evidence="5" type="ORF">NKR19_g6694</name>
</gene>
<dbReference type="PANTHER" id="PTHR28074">
    <property type="entry name" value="ATP SYNTHASE SUBUNIT K, MITOCHONDRIAL"/>
    <property type="match status" value="1"/>
</dbReference>
<evidence type="ECO:0000256" key="3">
    <source>
        <dbReference type="ARBA" id="ARBA00023136"/>
    </source>
</evidence>